<comment type="similarity">
    <text evidence="2">Belongs to the TspO/BZRP family.</text>
</comment>
<feature type="transmembrane region" description="Helical" evidence="6">
    <location>
        <begin position="81"/>
        <end position="99"/>
    </location>
</feature>
<dbReference type="CDD" id="cd15904">
    <property type="entry name" value="TSPO_MBR"/>
    <property type="match status" value="1"/>
</dbReference>
<reference evidence="8 9" key="1">
    <citation type="journal article" date="2016" name="Nat. Commun.">
        <title>Thousands of microbial genomes shed light on interconnected biogeochemical processes in an aquifer system.</title>
        <authorList>
            <person name="Anantharaman K."/>
            <person name="Brown C.T."/>
            <person name="Hug L.A."/>
            <person name="Sharon I."/>
            <person name="Castelle C.J."/>
            <person name="Probst A.J."/>
            <person name="Thomas B.C."/>
            <person name="Singh A."/>
            <person name="Wilkins M.J."/>
            <person name="Karaoz U."/>
            <person name="Brodie E.L."/>
            <person name="Williams K.H."/>
            <person name="Hubbard S.S."/>
            <person name="Banfield J.F."/>
        </authorList>
    </citation>
    <scope>NUCLEOTIDE SEQUENCE [LARGE SCALE GENOMIC DNA]</scope>
</reference>
<evidence type="ECO:0000256" key="6">
    <source>
        <dbReference type="SAM" id="Phobius"/>
    </source>
</evidence>
<dbReference type="InterPro" id="IPR038330">
    <property type="entry name" value="TspO/MBR-related_sf"/>
</dbReference>
<feature type="transmembrane region" description="Helical" evidence="6">
    <location>
        <begin position="51"/>
        <end position="69"/>
    </location>
</feature>
<sequence length="158" mass="17956">MKKANAVKLILSIAVCQAAGLIGTVFTAPAISGWYAGLVKPAFNPPGWIFGPAWTILYTLMGVALYLVWKQGRQTQIRRAMMIFSIHLLFNASWSIIFFGLKSPAWAFLNIIILWLMIGLTIREFRPIKKASAYLLLPYWAWVSFAAILNFYIWRLNI</sequence>
<dbReference type="PANTHER" id="PTHR10057:SF0">
    <property type="entry name" value="TRANSLOCATOR PROTEIN"/>
    <property type="match status" value="1"/>
</dbReference>
<evidence type="ECO:0000256" key="5">
    <source>
        <dbReference type="ARBA" id="ARBA00023136"/>
    </source>
</evidence>
<gene>
    <name evidence="8" type="ORF">A2227_07060</name>
</gene>
<dbReference type="EMBL" id="MFGB01000023">
    <property type="protein sequence ID" value="OGF25080.1"/>
    <property type="molecule type" value="Genomic_DNA"/>
</dbReference>
<dbReference type="FunFam" id="1.20.1260.100:FF:000001">
    <property type="entry name" value="translocator protein 2"/>
    <property type="match status" value="1"/>
</dbReference>
<evidence type="ECO:0000256" key="1">
    <source>
        <dbReference type="ARBA" id="ARBA00004141"/>
    </source>
</evidence>
<comment type="subcellular location">
    <subcellularLocation>
        <location evidence="1">Membrane</location>
        <topology evidence="1">Multi-pass membrane protein</topology>
    </subcellularLocation>
</comment>
<evidence type="ECO:0000256" key="7">
    <source>
        <dbReference type="SAM" id="SignalP"/>
    </source>
</evidence>
<feature type="transmembrane region" description="Helical" evidence="6">
    <location>
        <begin position="134"/>
        <end position="154"/>
    </location>
</feature>
<comment type="caution">
    <text evidence="8">The sequence shown here is derived from an EMBL/GenBank/DDBJ whole genome shotgun (WGS) entry which is preliminary data.</text>
</comment>
<feature type="signal peptide" evidence="7">
    <location>
        <begin position="1"/>
        <end position="18"/>
    </location>
</feature>
<evidence type="ECO:0000313" key="8">
    <source>
        <dbReference type="EMBL" id="OGF25080.1"/>
    </source>
</evidence>
<dbReference type="Gene3D" id="1.20.1260.100">
    <property type="entry name" value="TspO/MBR protein"/>
    <property type="match status" value="1"/>
</dbReference>
<keyword evidence="4 6" id="KW-1133">Transmembrane helix</keyword>
<dbReference type="AlphaFoldDB" id="A0A1F5SEC9"/>
<protein>
    <submittedName>
        <fullName evidence="8">TspO protein</fullName>
    </submittedName>
</protein>
<dbReference type="GO" id="GO:0016020">
    <property type="term" value="C:membrane"/>
    <property type="evidence" value="ECO:0007669"/>
    <property type="project" value="UniProtKB-SubCell"/>
</dbReference>
<dbReference type="STRING" id="1797994.A2227_07060"/>
<dbReference type="Pfam" id="PF03073">
    <property type="entry name" value="TspO_MBR"/>
    <property type="match status" value="1"/>
</dbReference>
<organism evidence="8 9">
    <name type="scientific">Candidatus Falkowbacteria bacterium RIFOXYA2_FULL_47_19</name>
    <dbReference type="NCBI Taxonomy" id="1797994"/>
    <lineage>
        <taxon>Bacteria</taxon>
        <taxon>Candidatus Falkowiibacteriota</taxon>
    </lineage>
</organism>
<proteinExistence type="inferred from homology"/>
<keyword evidence="7" id="KW-0732">Signal</keyword>
<evidence type="ECO:0000313" key="9">
    <source>
        <dbReference type="Proteomes" id="UP000178367"/>
    </source>
</evidence>
<dbReference type="GO" id="GO:0033013">
    <property type="term" value="P:tetrapyrrole metabolic process"/>
    <property type="evidence" value="ECO:0007669"/>
    <property type="project" value="UniProtKB-ARBA"/>
</dbReference>
<name>A0A1F5SEC9_9BACT</name>
<evidence type="ECO:0000256" key="4">
    <source>
        <dbReference type="ARBA" id="ARBA00022989"/>
    </source>
</evidence>
<dbReference type="PIRSF" id="PIRSF005859">
    <property type="entry name" value="PBR"/>
    <property type="match status" value="1"/>
</dbReference>
<feature type="transmembrane region" description="Helical" evidence="6">
    <location>
        <begin position="105"/>
        <end position="122"/>
    </location>
</feature>
<dbReference type="PANTHER" id="PTHR10057">
    <property type="entry name" value="PERIPHERAL-TYPE BENZODIAZEPINE RECEPTOR"/>
    <property type="match status" value="1"/>
</dbReference>
<evidence type="ECO:0000256" key="3">
    <source>
        <dbReference type="ARBA" id="ARBA00022692"/>
    </source>
</evidence>
<evidence type="ECO:0000256" key="2">
    <source>
        <dbReference type="ARBA" id="ARBA00007524"/>
    </source>
</evidence>
<accession>A0A1F5SEC9</accession>
<feature type="chain" id="PRO_5009521183" evidence="7">
    <location>
        <begin position="19"/>
        <end position="158"/>
    </location>
</feature>
<dbReference type="Proteomes" id="UP000178367">
    <property type="component" value="Unassembled WGS sequence"/>
</dbReference>
<dbReference type="InterPro" id="IPR004307">
    <property type="entry name" value="TspO_MBR"/>
</dbReference>
<keyword evidence="5 6" id="KW-0472">Membrane</keyword>
<keyword evidence="3 6" id="KW-0812">Transmembrane</keyword>